<evidence type="ECO:0000313" key="4">
    <source>
        <dbReference type="EMBL" id="KAF4378441.1"/>
    </source>
</evidence>
<feature type="compositionally biased region" description="Polar residues" evidence="1">
    <location>
        <begin position="1"/>
        <end position="12"/>
    </location>
</feature>
<dbReference type="Pfam" id="PF09331">
    <property type="entry name" value="DUF1985"/>
    <property type="match status" value="1"/>
</dbReference>
<feature type="region of interest" description="Disordered" evidence="1">
    <location>
        <begin position="750"/>
        <end position="779"/>
    </location>
</feature>
<evidence type="ECO:0000313" key="6">
    <source>
        <dbReference type="Proteomes" id="UP000525078"/>
    </source>
</evidence>
<feature type="region of interest" description="Disordered" evidence="1">
    <location>
        <begin position="241"/>
        <end position="274"/>
    </location>
</feature>
<dbReference type="AlphaFoldDB" id="A0A7J6G618"/>
<evidence type="ECO:0000256" key="1">
    <source>
        <dbReference type="SAM" id="MobiDB-lite"/>
    </source>
</evidence>
<name>A0A7J6G618_CANSA</name>
<keyword evidence="2" id="KW-0812">Transmembrane</keyword>
<dbReference type="Proteomes" id="UP000583929">
    <property type="component" value="Unassembled WGS sequence"/>
</dbReference>
<feature type="transmembrane region" description="Helical" evidence="2">
    <location>
        <begin position="108"/>
        <end position="126"/>
    </location>
</feature>
<organism evidence="4 6">
    <name type="scientific">Cannabis sativa</name>
    <name type="common">Hemp</name>
    <name type="synonym">Marijuana</name>
    <dbReference type="NCBI Taxonomy" id="3483"/>
    <lineage>
        <taxon>Eukaryota</taxon>
        <taxon>Viridiplantae</taxon>
        <taxon>Streptophyta</taxon>
        <taxon>Embryophyta</taxon>
        <taxon>Tracheophyta</taxon>
        <taxon>Spermatophyta</taxon>
        <taxon>Magnoliopsida</taxon>
        <taxon>eudicotyledons</taxon>
        <taxon>Gunneridae</taxon>
        <taxon>Pentapetalae</taxon>
        <taxon>rosids</taxon>
        <taxon>fabids</taxon>
        <taxon>Rosales</taxon>
        <taxon>Cannabaceae</taxon>
        <taxon>Cannabis</taxon>
    </lineage>
</organism>
<evidence type="ECO:0000313" key="5">
    <source>
        <dbReference type="EMBL" id="KAF4386436.1"/>
    </source>
</evidence>
<accession>A0A7J6G618</accession>
<keyword evidence="2" id="KW-1133">Transmembrane helix</keyword>
<feature type="compositionally biased region" description="Basic and acidic residues" evidence="1">
    <location>
        <begin position="820"/>
        <end position="830"/>
    </location>
</feature>
<proteinExistence type="predicted"/>
<dbReference type="Proteomes" id="UP000525078">
    <property type="component" value="Unassembled WGS sequence"/>
</dbReference>
<dbReference type="InterPro" id="IPR015410">
    <property type="entry name" value="DUF1985"/>
</dbReference>
<protein>
    <recommendedName>
        <fullName evidence="3">DUF1985 domain-containing protein</fullName>
    </recommendedName>
</protein>
<feature type="domain" description="DUF1985" evidence="3">
    <location>
        <begin position="413"/>
        <end position="547"/>
    </location>
</feature>
<dbReference type="PANTHER" id="PTHR48449">
    <property type="entry name" value="DUF1985 DOMAIN-CONTAINING PROTEIN"/>
    <property type="match status" value="1"/>
</dbReference>
<dbReference type="EMBL" id="JAATIP010000074">
    <property type="protein sequence ID" value="KAF4378441.1"/>
    <property type="molecule type" value="Genomic_DNA"/>
</dbReference>
<evidence type="ECO:0000259" key="3">
    <source>
        <dbReference type="Pfam" id="PF09331"/>
    </source>
</evidence>
<keyword evidence="2" id="KW-0472">Membrane</keyword>
<feature type="region of interest" description="Disordered" evidence="1">
    <location>
        <begin position="1"/>
        <end position="44"/>
    </location>
</feature>
<sequence>MNPQTSTNNAASKKSGKQWLSKSGGGDKRTPESSSSSKSDAATGKNPLQCWLFQGPHRAAACPHQSKLSAIKASIAQEEQGCGEDDEDEDCVHMGVYFFYFISSRIDLGLSLAYIVMVWTLAYLSFVPTLALLGAVPTLASLGRLFSLVYLARYYSWPIWVRVVIVLSRHGVVIVLTQHDFKCYRLHAPAITCTYDNGYYQITTAEGSIQRSYNDSFCSTVREMEKKEGDELLMAITRSSSSPSPVFKQKSKMGKKSLANKSKGKRPIIDDFDSDFEAPMPKRVRPHSSKKTKLNLEEHTLPEISGKKFQKSITHAEDRTEVMCFVFIFGVFNQSSVVSFQFFNSFLLVWDCKFSPSDFYRSKCVCTNVYSVIDNIKNTLSVNLLSLFRQTQFGHFLDMPEFVFHPQVVHSLLLREVLQPNPKEFWAKVAGRCIRFSAEEFYLISGLDCFGDYNKLLFSQETNQLVETCFRGVKTIDNKAIEDAFLGSRWGLDESIGLKMAVLYFIQCFLLSNTPDKEVSRFVLDVVDSGRWDEYCWGRESFELTIDSFKGRIEHGIIMKNRKAEKGGQYDGWYRALGCPWVFTVWFYECCPAMVNSFCKRVSSSIPRILNWSNTIVTKNPTLRDLKGKIFDLPLEKLKIINMRPTDEERQQLQLDGLFIDESIDERGVAKQSFEGGSSSKKSDSADIDWMKSKLEMLISNQSSLAEDFISLRCFVDFNFKSVMTVIKDIQEKVNAIHRRPSDEVVTAVPSADVNPSEDVGGSDKNVKDVEKPKGDESRLKGDDFFDGLSQLVIDDDQVVLAGLEAVAKINVPAPNPDVVGEKSDALHTDEETEDTVSDTPLLDKRKRAPALKSPFVDFGSADVGSTPMELMSSGSQSAGDDRDFKMVTYVKGLYALNDAFADPNNIESTN</sequence>
<keyword evidence="7" id="KW-1185">Reference proteome</keyword>
<comment type="caution">
    <text evidence="4">The sequence shown here is derived from an EMBL/GenBank/DDBJ whole genome shotgun (WGS) entry which is preliminary data.</text>
</comment>
<evidence type="ECO:0000256" key="2">
    <source>
        <dbReference type="SAM" id="Phobius"/>
    </source>
</evidence>
<evidence type="ECO:0000313" key="7">
    <source>
        <dbReference type="Proteomes" id="UP000583929"/>
    </source>
</evidence>
<dbReference type="PANTHER" id="PTHR48449:SF1">
    <property type="entry name" value="DUF1985 DOMAIN-CONTAINING PROTEIN"/>
    <property type="match status" value="1"/>
</dbReference>
<dbReference type="EMBL" id="JAATIQ010000082">
    <property type="protein sequence ID" value="KAF4386436.1"/>
    <property type="molecule type" value="Genomic_DNA"/>
</dbReference>
<feature type="region of interest" description="Disordered" evidence="1">
    <location>
        <begin position="819"/>
        <end position="846"/>
    </location>
</feature>
<feature type="compositionally biased region" description="Basic and acidic residues" evidence="1">
    <location>
        <begin position="765"/>
        <end position="779"/>
    </location>
</feature>
<reference evidence="6 7" key="1">
    <citation type="journal article" date="2020" name="bioRxiv">
        <title>Sequence and annotation of 42 cannabis genomes reveals extensive copy number variation in cannabinoid synthesis and pathogen resistance genes.</title>
        <authorList>
            <person name="Mckernan K.J."/>
            <person name="Helbert Y."/>
            <person name="Kane L.T."/>
            <person name="Ebling H."/>
            <person name="Zhang L."/>
            <person name="Liu B."/>
            <person name="Eaton Z."/>
            <person name="Mclaughlin S."/>
            <person name="Kingan S."/>
            <person name="Baybayan P."/>
            <person name="Concepcion G."/>
            <person name="Jordan M."/>
            <person name="Riva A."/>
            <person name="Barbazuk W."/>
            <person name="Harkins T."/>
        </authorList>
    </citation>
    <scope>NUCLEOTIDE SEQUENCE [LARGE SCALE GENOMIC DNA]</scope>
    <source>
        <strain evidence="6 7">cv. Jamaican Lion 4</strain>
        <strain evidence="5">Father</strain>
        <strain evidence="4">Mother</strain>
        <tissue evidence="4">Leaf</tissue>
    </source>
</reference>
<gene>
    <name evidence="4" type="ORF">F8388_021635</name>
    <name evidence="5" type="ORF">G4B88_020256</name>
</gene>